<feature type="coiled-coil region" evidence="1">
    <location>
        <begin position="64"/>
        <end position="91"/>
    </location>
</feature>
<evidence type="ECO:0000256" key="1">
    <source>
        <dbReference type="SAM" id="Coils"/>
    </source>
</evidence>
<accession>A0A345CW05</accession>
<dbReference type="Gene3D" id="1.10.1660.10">
    <property type="match status" value="1"/>
</dbReference>
<dbReference type="Proteomes" id="UP000264980">
    <property type="component" value="Chromosome"/>
</dbReference>
<gene>
    <name evidence="2" type="ORF">AV903_18755</name>
</gene>
<sequence>MGVETMTEQHFTAIEICQVVELGGISPLFAEAEWLFDFAALYSLKRICRLRIELELEWPGAAVALTLLDQVERLTQENKQLRHQISRLLHQPNEAIFEE</sequence>
<name>A0A345CW05_9GAMM</name>
<evidence type="ECO:0000313" key="2">
    <source>
        <dbReference type="EMBL" id="AXF77622.1"/>
    </source>
</evidence>
<dbReference type="RefSeq" id="WP_233479645.1">
    <property type="nucleotide sequence ID" value="NZ_CP013970.1"/>
</dbReference>
<organism evidence="2 3">
    <name type="scientific">Erwinia tracheiphila</name>
    <dbReference type="NCBI Taxonomy" id="65700"/>
    <lineage>
        <taxon>Bacteria</taxon>
        <taxon>Pseudomonadati</taxon>
        <taxon>Pseudomonadota</taxon>
        <taxon>Gammaproteobacteria</taxon>
        <taxon>Enterobacterales</taxon>
        <taxon>Erwiniaceae</taxon>
        <taxon>Erwinia</taxon>
    </lineage>
</organism>
<protein>
    <submittedName>
        <fullName evidence="2">Chaperone-modulator protein CbpM</fullName>
    </submittedName>
</protein>
<proteinExistence type="predicted"/>
<dbReference type="EMBL" id="CP013970">
    <property type="protein sequence ID" value="AXF77622.1"/>
    <property type="molecule type" value="Genomic_DNA"/>
</dbReference>
<reference evidence="2 3" key="1">
    <citation type="submission" date="2016-01" db="EMBL/GenBank/DDBJ databases">
        <authorList>
            <person name="Oliw E.H."/>
        </authorList>
    </citation>
    <scope>NUCLEOTIDE SEQUENCE [LARGE SCALE GENOMIC DNA]</scope>
    <source>
        <strain evidence="2 3">MDcuke</strain>
    </source>
</reference>
<dbReference type="Pfam" id="PF13591">
    <property type="entry name" value="MerR_2"/>
    <property type="match status" value="1"/>
</dbReference>
<dbReference type="AlphaFoldDB" id="A0A345CW05"/>
<keyword evidence="1" id="KW-0175">Coiled coil</keyword>
<evidence type="ECO:0000313" key="3">
    <source>
        <dbReference type="Proteomes" id="UP000264980"/>
    </source>
</evidence>